<organism evidence="2 3">
    <name type="scientific">Clitoria ternatea</name>
    <name type="common">Butterfly pea</name>
    <dbReference type="NCBI Taxonomy" id="43366"/>
    <lineage>
        <taxon>Eukaryota</taxon>
        <taxon>Viridiplantae</taxon>
        <taxon>Streptophyta</taxon>
        <taxon>Embryophyta</taxon>
        <taxon>Tracheophyta</taxon>
        <taxon>Spermatophyta</taxon>
        <taxon>Magnoliopsida</taxon>
        <taxon>eudicotyledons</taxon>
        <taxon>Gunneridae</taxon>
        <taxon>Pentapetalae</taxon>
        <taxon>rosids</taxon>
        <taxon>fabids</taxon>
        <taxon>Fabales</taxon>
        <taxon>Fabaceae</taxon>
        <taxon>Papilionoideae</taxon>
        <taxon>50 kb inversion clade</taxon>
        <taxon>NPAAA clade</taxon>
        <taxon>indigoferoid/millettioid clade</taxon>
        <taxon>Phaseoleae</taxon>
        <taxon>Clitoria</taxon>
    </lineage>
</organism>
<gene>
    <name evidence="2" type="ORF">RJT34_29946</name>
</gene>
<keyword evidence="1" id="KW-1133">Transmembrane helix</keyword>
<keyword evidence="1" id="KW-0812">Transmembrane</keyword>
<evidence type="ECO:0000313" key="3">
    <source>
        <dbReference type="Proteomes" id="UP001359559"/>
    </source>
</evidence>
<dbReference type="EMBL" id="JAYKXN010000008">
    <property type="protein sequence ID" value="KAK7262376.1"/>
    <property type="molecule type" value="Genomic_DNA"/>
</dbReference>
<reference evidence="2 3" key="1">
    <citation type="submission" date="2024-01" db="EMBL/GenBank/DDBJ databases">
        <title>The genomes of 5 underutilized Papilionoideae crops provide insights into root nodulation and disease resistance.</title>
        <authorList>
            <person name="Yuan L."/>
        </authorList>
    </citation>
    <scope>NUCLEOTIDE SEQUENCE [LARGE SCALE GENOMIC DNA]</scope>
    <source>
        <strain evidence="2">LY-2023</strain>
        <tissue evidence="2">Leaf</tissue>
    </source>
</reference>
<accession>A0AAN9I6V8</accession>
<dbReference type="AlphaFoldDB" id="A0AAN9I6V8"/>
<dbReference type="Proteomes" id="UP001359559">
    <property type="component" value="Unassembled WGS sequence"/>
</dbReference>
<proteinExistence type="predicted"/>
<feature type="transmembrane region" description="Helical" evidence="1">
    <location>
        <begin position="20"/>
        <end position="45"/>
    </location>
</feature>
<keyword evidence="3" id="KW-1185">Reference proteome</keyword>
<protein>
    <submittedName>
        <fullName evidence="2">Uncharacterized protein</fullName>
    </submittedName>
</protein>
<keyword evidence="1" id="KW-0472">Membrane</keyword>
<comment type="caution">
    <text evidence="2">The sequence shown here is derived from an EMBL/GenBank/DDBJ whole genome shotgun (WGS) entry which is preliminary data.</text>
</comment>
<evidence type="ECO:0000256" key="1">
    <source>
        <dbReference type="SAM" id="Phobius"/>
    </source>
</evidence>
<sequence>MILLLLNNIFSGNDRLFGFIMLSSFLPQSVISVYYHVFFVFLYAIMCMDNNLNLNPPLKNSKHALHE</sequence>
<evidence type="ECO:0000313" key="2">
    <source>
        <dbReference type="EMBL" id="KAK7262376.1"/>
    </source>
</evidence>
<name>A0AAN9I6V8_CLITE</name>